<evidence type="ECO:0000313" key="6">
    <source>
        <dbReference type="EMBL" id="RUO75829.1"/>
    </source>
</evidence>
<dbReference type="Proteomes" id="UP000287908">
    <property type="component" value="Unassembled WGS sequence"/>
</dbReference>
<dbReference type="Gene3D" id="3.40.630.10">
    <property type="entry name" value="Zn peptidases"/>
    <property type="match status" value="1"/>
</dbReference>
<dbReference type="InterPro" id="IPR043795">
    <property type="entry name" value="N-alpha-Ac-DABA-like"/>
</dbReference>
<comment type="caution">
    <text evidence="6">The sequence shown here is derived from an EMBL/GenBank/DDBJ whole genome shotgun (WGS) entry which is preliminary data.</text>
</comment>
<evidence type="ECO:0000259" key="5">
    <source>
        <dbReference type="Pfam" id="PF24827"/>
    </source>
</evidence>
<dbReference type="GO" id="GO:0046872">
    <property type="term" value="F:metal ion binding"/>
    <property type="evidence" value="ECO:0007669"/>
    <property type="project" value="UniProtKB-KW"/>
</dbReference>
<feature type="domain" description="Succinylglutamate desuccinylase/Aspartoacylase catalytic" evidence="5">
    <location>
        <begin position="54"/>
        <end position="233"/>
    </location>
</feature>
<dbReference type="PANTHER" id="PTHR37326:SF2">
    <property type="entry name" value="SUCCINYLGLUTAMATE DESUCCINYLASE_ASPARTOACYLASE FAMILY PROTEIN"/>
    <property type="match status" value="1"/>
</dbReference>
<evidence type="ECO:0000256" key="4">
    <source>
        <dbReference type="ARBA" id="ARBA00022833"/>
    </source>
</evidence>
<dbReference type="InterPro" id="IPR053138">
    <property type="entry name" value="N-alpha-Ac-DABA_deacetylase"/>
</dbReference>
<dbReference type="CDD" id="cd06251">
    <property type="entry name" value="M14_ASTE_ASPA-like"/>
    <property type="match status" value="1"/>
</dbReference>
<sequence>MVPRSPSRKPVTAFELAGERIEPGSHQHILLPAVRLYNDAPLDLRIDVFHGTRPGPVMLLCAAIHGDELNGIEVCRQIIDQTDALKLHGTLIVVPIVNLFGFIQQSRYLPDRRDLNRCFPGSERGALGSRMAYLFSEELVKKSTHVLDLHTGAIHRSNLPQIRVDVENQSALDMAKAFGSPVILHSKERDGSLRAFANELGIPLILYEAGEALRFDESCINAGVTGVQNVMKYLKMLKGRRKGKRITPVIARRSTWVRAEKDGLVLRKVELGQTIQKGQVLAHSVSPHAKGADVISSPVRGIIIGCSNIPVANEGEALFNVAQFEKEDISEATEVVGSFTEEFDNKTN</sequence>
<proteinExistence type="predicted"/>
<dbReference type="OrthoDB" id="9782876at2"/>
<gene>
    <name evidence="6" type="ORF">CWI81_06790</name>
</gene>
<name>A0A432ZD54_9GAMM</name>
<accession>A0A432ZD54</accession>
<protein>
    <submittedName>
        <fullName evidence="6">Succinylglutamate desuccinylase</fullName>
    </submittedName>
</protein>
<dbReference type="Pfam" id="PF24827">
    <property type="entry name" value="AstE_AspA_cat"/>
    <property type="match status" value="1"/>
</dbReference>
<dbReference type="InterPro" id="IPR055438">
    <property type="entry name" value="AstE_AspA_cat"/>
</dbReference>
<keyword evidence="4" id="KW-0862">Zinc</keyword>
<dbReference type="PANTHER" id="PTHR37326">
    <property type="entry name" value="BLL3975 PROTEIN"/>
    <property type="match status" value="1"/>
</dbReference>
<dbReference type="EMBL" id="PIQF01000002">
    <property type="protein sequence ID" value="RUO75829.1"/>
    <property type="molecule type" value="Genomic_DNA"/>
</dbReference>
<evidence type="ECO:0000256" key="2">
    <source>
        <dbReference type="ARBA" id="ARBA00022723"/>
    </source>
</evidence>
<dbReference type="SUPFAM" id="SSF53187">
    <property type="entry name" value="Zn-dependent exopeptidases"/>
    <property type="match status" value="1"/>
</dbReference>
<dbReference type="RefSeq" id="WP_126784556.1">
    <property type="nucleotide sequence ID" value="NZ_PIQF01000002.1"/>
</dbReference>
<dbReference type="AlphaFoldDB" id="A0A432ZD54"/>
<dbReference type="GO" id="GO:0016788">
    <property type="term" value="F:hydrolase activity, acting on ester bonds"/>
    <property type="evidence" value="ECO:0007669"/>
    <property type="project" value="InterPro"/>
</dbReference>
<keyword evidence="2" id="KW-0479">Metal-binding</keyword>
<evidence type="ECO:0000256" key="1">
    <source>
        <dbReference type="ARBA" id="ARBA00001947"/>
    </source>
</evidence>
<comment type="cofactor">
    <cofactor evidence="1">
        <name>Zn(2+)</name>
        <dbReference type="ChEBI" id="CHEBI:29105"/>
    </cofactor>
</comment>
<dbReference type="PIRSF" id="PIRSF039012">
    <property type="entry name" value="ASP"/>
    <property type="match status" value="1"/>
</dbReference>
<organism evidence="6 7">
    <name type="scientific">Idiomarina seosinensis</name>
    <dbReference type="NCBI Taxonomy" id="281739"/>
    <lineage>
        <taxon>Bacteria</taxon>
        <taxon>Pseudomonadati</taxon>
        <taxon>Pseudomonadota</taxon>
        <taxon>Gammaproteobacteria</taxon>
        <taxon>Alteromonadales</taxon>
        <taxon>Idiomarinaceae</taxon>
        <taxon>Idiomarina</taxon>
    </lineage>
</organism>
<keyword evidence="3" id="KW-0378">Hydrolase</keyword>
<dbReference type="GO" id="GO:0016811">
    <property type="term" value="F:hydrolase activity, acting on carbon-nitrogen (but not peptide) bonds, in linear amides"/>
    <property type="evidence" value="ECO:0007669"/>
    <property type="project" value="InterPro"/>
</dbReference>
<reference evidence="6 7" key="1">
    <citation type="journal article" date="2011" name="Front. Microbiol.">
        <title>Genomic signatures of strain selection and enhancement in Bacillus atrophaeus var. globigii, a historical biowarfare simulant.</title>
        <authorList>
            <person name="Gibbons H.S."/>
            <person name="Broomall S.M."/>
            <person name="McNew L.A."/>
            <person name="Daligault H."/>
            <person name="Chapman C."/>
            <person name="Bruce D."/>
            <person name="Karavis M."/>
            <person name="Krepps M."/>
            <person name="McGregor P.A."/>
            <person name="Hong C."/>
            <person name="Park K.H."/>
            <person name="Akmal A."/>
            <person name="Feldman A."/>
            <person name="Lin J.S."/>
            <person name="Chang W.E."/>
            <person name="Higgs B.W."/>
            <person name="Demirev P."/>
            <person name="Lindquist J."/>
            <person name="Liem A."/>
            <person name="Fochler E."/>
            <person name="Read T.D."/>
            <person name="Tapia R."/>
            <person name="Johnson S."/>
            <person name="Bishop-Lilly K.A."/>
            <person name="Detter C."/>
            <person name="Han C."/>
            <person name="Sozhamannan S."/>
            <person name="Rosenzweig C.N."/>
            <person name="Skowronski E.W."/>
        </authorList>
    </citation>
    <scope>NUCLEOTIDE SEQUENCE [LARGE SCALE GENOMIC DNA]</scope>
    <source>
        <strain evidence="6 7">CL-SP19</strain>
    </source>
</reference>
<keyword evidence="7" id="KW-1185">Reference proteome</keyword>
<evidence type="ECO:0000313" key="7">
    <source>
        <dbReference type="Proteomes" id="UP000287908"/>
    </source>
</evidence>
<evidence type="ECO:0000256" key="3">
    <source>
        <dbReference type="ARBA" id="ARBA00022801"/>
    </source>
</evidence>